<comment type="caution">
    <text evidence="1">The sequence shown here is derived from an EMBL/GenBank/DDBJ whole genome shotgun (WGS) entry which is preliminary data.</text>
</comment>
<accession>A0A4Q0VVC3</accession>
<dbReference type="Proteomes" id="UP000290649">
    <property type="component" value="Unassembled WGS sequence"/>
</dbReference>
<keyword evidence="2" id="KW-1185">Reference proteome</keyword>
<evidence type="ECO:0000313" key="1">
    <source>
        <dbReference type="EMBL" id="RXJ02452.1"/>
    </source>
</evidence>
<proteinExistence type="predicted"/>
<name>A0A4Q0VVC3_9BACI</name>
<evidence type="ECO:0000313" key="2">
    <source>
        <dbReference type="Proteomes" id="UP000290649"/>
    </source>
</evidence>
<organism evidence="1 2">
    <name type="scientific">Anaerobacillus alkaliphilus</name>
    <dbReference type="NCBI Taxonomy" id="1548597"/>
    <lineage>
        <taxon>Bacteria</taxon>
        <taxon>Bacillati</taxon>
        <taxon>Bacillota</taxon>
        <taxon>Bacilli</taxon>
        <taxon>Bacillales</taxon>
        <taxon>Bacillaceae</taxon>
        <taxon>Anaerobacillus</taxon>
    </lineage>
</organism>
<protein>
    <submittedName>
        <fullName evidence="1">Uncharacterized protein</fullName>
    </submittedName>
</protein>
<dbReference type="AlphaFoldDB" id="A0A4Q0VVC3"/>
<dbReference type="EMBL" id="QOUX01000025">
    <property type="protein sequence ID" value="RXJ02452.1"/>
    <property type="molecule type" value="Genomic_DNA"/>
</dbReference>
<sequence>MERQLLILADLSSSLSTSEESFSFLQVYLKQSMPRNLHDSMAEISRFFSDINLYVSGQVRGYVAGDETITQEEILYHIETFNKGIEYLIANLNVDIFYEGNYEEVKNHWKILAREIITQFPDNSVFNHYGEWWF</sequence>
<gene>
    <name evidence="1" type="ORF">DS745_07045</name>
</gene>
<dbReference type="RefSeq" id="WP_206662922.1">
    <property type="nucleotide sequence ID" value="NZ_QOUX01000025.1"/>
</dbReference>
<reference evidence="1 2" key="1">
    <citation type="journal article" date="2019" name="Int. J. Syst. Evol. Microbiol.">
        <title>Anaerobacillus alkaliphilus sp. nov., a novel alkaliphilic and moderately halophilic bacterium.</title>
        <authorList>
            <person name="Borsodi A.K."/>
            <person name="Aszalos J.M."/>
            <person name="Bihari P."/>
            <person name="Nagy I."/>
            <person name="Schumann P."/>
            <person name="Sproer C."/>
            <person name="Kovacs A.L."/>
            <person name="Boka K."/>
            <person name="Dobosy P."/>
            <person name="Ovari M."/>
            <person name="Szili-Kovacs T."/>
            <person name="Toth E."/>
        </authorList>
    </citation>
    <scope>NUCLEOTIDE SEQUENCE [LARGE SCALE GENOMIC DNA]</scope>
    <source>
        <strain evidence="1 2">B16-10</strain>
    </source>
</reference>